<reference evidence="1" key="1">
    <citation type="submission" date="2016-05" db="EMBL/GenBank/DDBJ databases">
        <authorList>
            <person name="Lavstsen T."/>
            <person name="Jespersen J.S."/>
        </authorList>
    </citation>
    <scope>NUCLEOTIDE SEQUENCE</scope>
    <source>
        <tissue evidence="1">Brain</tissue>
    </source>
</reference>
<name>A0A1A8HC46_9TELE</name>
<dbReference type="AlphaFoldDB" id="A0A1A8HC46"/>
<feature type="non-terminal residue" evidence="1">
    <location>
        <position position="72"/>
    </location>
</feature>
<keyword evidence="1" id="KW-0176">Collagen</keyword>
<dbReference type="GO" id="GO:0005581">
    <property type="term" value="C:collagen trimer"/>
    <property type="evidence" value="ECO:0007669"/>
    <property type="project" value="UniProtKB-KW"/>
</dbReference>
<feature type="non-terminal residue" evidence="1">
    <location>
        <position position="1"/>
    </location>
</feature>
<accession>A0A1A8HC46</accession>
<evidence type="ECO:0000313" key="1">
    <source>
        <dbReference type="EMBL" id="SBQ80774.1"/>
    </source>
</evidence>
<dbReference type="EMBL" id="HAEC01012557">
    <property type="protein sequence ID" value="SBQ80774.1"/>
    <property type="molecule type" value="Transcribed_RNA"/>
</dbReference>
<proteinExistence type="predicted"/>
<protein>
    <submittedName>
        <fullName evidence="1">Collagen, type II, alpha 1</fullName>
    </submittedName>
</protein>
<gene>
    <name evidence="1" type="primary">COL2A1</name>
</gene>
<organism evidence="1">
    <name type="scientific">Nothobranchius korthausae</name>
    <dbReference type="NCBI Taxonomy" id="1143690"/>
    <lineage>
        <taxon>Eukaryota</taxon>
        <taxon>Metazoa</taxon>
        <taxon>Chordata</taxon>
        <taxon>Craniata</taxon>
        <taxon>Vertebrata</taxon>
        <taxon>Euteleostomi</taxon>
        <taxon>Actinopterygii</taxon>
        <taxon>Neopterygii</taxon>
        <taxon>Teleostei</taxon>
        <taxon>Neoteleostei</taxon>
        <taxon>Acanthomorphata</taxon>
        <taxon>Ovalentaria</taxon>
        <taxon>Atherinomorphae</taxon>
        <taxon>Cyprinodontiformes</taxon>
        <taxon>Nothobranchiidae</taxon>
        <taxon>Nothobranchius</taxon>
    </lineage>
</organism>
<sequence length="72" mass="8132">LLEREANLETRVFLERGDPLVPPDPEASEVSPEREELLALRVCRDPEVCLELLELTDPKEPLDLLEVGVLRG</sequence>
<reference evidence="1" key="2">
    <citation type="submission" date="2016-06" db="EMBL/GenBank/DDBJ databases">
        <title>The genome of a short-lived fish provides insights into sex chromosome evolution and the genetic control of aging.</title>
        <authorList>
            <person name="Reichwald K."/>
            <person name="Felder M."/>
            <person name="Petzold A."/>
            <person name="Koch P."/>
            <person name="Groth M."/>
            <person name="Platzer M."/>
        </authorList>
    </citation>
    <scope>NUCLEOTIDE SEQUENCE</scope>
    <source>
        <tissue evidence="1">Brain</tissue>
    </source>
</reference>